<keyword evidence="2" id="KW-1185">Reference proteome</keyword>
<evidence type="ECO:0000313" key="2">
    <source>
        <dbReference type="Proteomes" id="UP001500466"/>
    </source>
</evidence>
<sequence>MAYQPLEVGGVDDYPVKVGSMLLTLVDPHRGFERAYNRWYERDHYYGGCMVGPHLFAGSRWVATRELKDLRWAAEDGAGPAVAEPGDAGSYVGIYWVEKGKHKEHFDDWARPQVAALYGDGRGFAERTHVHTVLFDHLGASYRDDDPVPVDLALDHGYDGIVALWLDARGDRTAADLLADLNRDHLPALLKDSSIEIASAWAPSPGEEEVRLKQPMPLGSLPGGAGRLVQLFFLHGDVRDALPALRAYSDAVAAAGLADTRLAAPFFRTVVGTDTYVNEIW</sequence>
<name>A0ABP9HDW1_9ACTN</name>
<proteinExistence type="predicted"/>
<dbReference type="Proteomes" id="UP001500466">
    <property type="component" value="Unassembled WGS sequence"/>
</dbReference>
<comment type="caution">
    <text evidence="1">The sequence shown here is derived from an EMBL/GenBank/DDBJ whole genome shotgun (WGS) entry which is preliminary data.</text>
</comment>
<organism evidence="1 2">
    <name type="scientific">Yinghuangia aomiensis</name>
    <dbReference type="NCBI Taxonomy" id="676205"/>
    <lineage>
        <taxon>Bacteria</taxon>
        <taxon>Bacillati</taxon>
        <taxon>Actinomycetota</taxon>
        <taxon>Actinomycetes</taxon>
        <taxon>Kitasatosporales</taxon>
        <taxon>Streptomycetaceae</taxon>
        <taxon>Yinghuangia</taxon>
    </lineage>
</organism>
<gene>
    <name evidence="1" type="ORF">GCM10023205_37570</name>
</gene>
<dbReference type="EMBL" id="BAABHS010000012">
    <property type="protein sequence ID" value="GAA4968850.1"/>
    <property type="molecule type" value="Genomic_DNA"/>
</dbReference>
<dbReference type="RefSeq" id="WP_345676681.1">
    <property type="nucleotide sequence ID" value="NZ_BAABHS010000012.1"/>
</dbReference>
<accession>A0ABP9HDW1</accession>
<evidence type="ECO:0000313" key="1">
    <source>
        <dbReference type="EMBL" id="GAA4968850.1"/>
    </source>
</evidence>
<reference evidence="2" key="1">
    <citation type="journal article" date="2019" name="Int. J. Syst. Evol. Microbiol.">
        <title>The Global Catalogue of Microorganisms (GCM) 10K type strain sequencing project: providing services to taxonomists for standard genome sequencing and annotation.</title>
        <authorList>
            <consortium name="The Broad Institute Genomics Platform"/>
            <consortium name="The Broad Institute Genome Sequencing Center for Infectious Disease"/>
            <person name="Wu L."/>
            <person name="Ma J."/>
        </authorList>
    </citation>
    <scope>NUCLEOTIDE SEQUENCE [LARGE SCALE GENOMIC DNA]</scope>
    <source>
        <strain evidence="2">JCM 17986</strain>
    </source>
</reference>
<protein>
    <submittedName>
        <fullName evidence="1">Uncharacterized protein</fullName>
    </submittedName>
</protein>